<dbReference type="GO" id="GO:0005960">
    <property type="term" value="C:glycine cleavage complex"/>
    <property type="evidence" value="ECO:0007669"/>
    <property type="project" value="InterPro"/>
</dbReference>
<proteinExistence type="predicted"/>
<dbReference type="CDD" id="cd06848">
    <property type="entry name" value="GCS_H"/>
    <property type="match status" value="1"/>
</dbReference>
<keyword evidence="1" id="KW-0450">Lipoyl</keyword>
<protein>
    <submittedName>
        <fullName evidence="2">Glycine cleavage system protein H</fullName>
    </submittedName>
</protein>
<name>A0A419EQ03_9BACT</name>
<comment type="caution">
    <text evidence="2">The sequence shown here is derived from an EMBL/GenBank/DDBJ whole genome shotgun (WGS) entry which is preliminary data.</text>
</comment>
<gene>
    <name evidence="2" type="ORF">C4532_18290</name>
</gene>
<dbReference type="GO" id="GO:0009249">
    <property type="term" value="P:protein lipoylation"/>
    <property type="evidence" value="ECO:0007669"/>
    <property type="project" value="TreeGrafter"/>
</dbReference>
<dbReference type="InterPro" id="IPR011053">
    <property type="entry name" value="Single_hybrid_motif"/>
</dbReference>
<dbReference type="InterPro" id="IPR002930">
    <property type="entry name" value="GCV_H"/>
</dbReference>
<dbReference type="Pfam" id="PF01597">
    <property type="entry name" value="GCV_H"/>
    <property type="match status" value="1"/>
</dbReference>
<dbReference type="Proteomes" id="UP000285961">
    <property type="component" value="Unassembled WGS sequence"/>
</dbReference>
<dbReference type="InterPro" id="IPR033753">
    <property type="entry name" value="GCV_H/Fam206"/>
</dbReference>
<accession>A0A419EQ03</accession>
<dbReference type="EMBL" id="QZKI01000131">
    <property type="protein sequence ID" value="RJP65008.1"/>
    <property type="molecule type" value="Genomic_DNA"/>
</dbReference>
<reference evidence="2 3" key="1">
    <citation type="journal article" date="2017" name="ISME J.">
        <title>Energy and carbon metabolisms in a deep terrestrial subsurface fluid microbial community.</title>
        <authorList>
            <person name="Momper L."/>
            <person name="Jungbluth S.P."/>
            <person name="Lee M.D."/>
            <person name="Amend J.P."/>
        </authorList>
    </citation>
    <scope>NUCLEOTIDE SEQUENCE [LARGE SCALE GENOMIC DNA]</scope>
    <source>
        <strain evidence="2">SURF_17</strain>
    </source>
</reference>
<organism evidence="2 3">
    <name type="scientific">Candidatus Abyssobacteria bacterium SURF_17</name>
    <dbReference type="NCBI Taxonomy" id="2093361"/>
    <lineage>
        <taxon>Bacteria</taxon>
        <taxon>Pseudomonadati</taxon>
        <taxon>Candidatus Hydrogenedentota</taxon>
        <taxon>Candidatus Abyssobacteria</taxon>
    </lineage>
</organism>
<evidence type="ECO:0000313" key="2">
    <source>
        <dbReference type="EMBL" id="RJP65008.1"/>
    </source>
</evidence>
<dbReference type="AlphaFoldDB" id="A0A419EQ03"/>
<dbReference type="GO" id="GO:0019464">
    <property type="term" value="P:glycine decarboxylation via glycine cleavage system"/>
    <property type="evidence" value="ECO:0007669"/>
    <property type="project" value="InterPro"/>
</dbReference>
<dbReference type="SUPFAM" id="SSF51230">
    <property type="entry name" value="Single hybrid motif"/>
    <property type="match status" value="1"/>
</dbReference>
<dbReference type="PANTHER" id="PTHR11715:SF3">
    <property type="entry name" value="GLYCINE CLEAVAGE SYSTEM H PROTEIN-RELATED"/>
    <property type="match status" value="1"/>
</dbReference>
<sequence>MALILAVLTMGVFVAVSLVSELMKKRILPKTVSEGFALQAAVAGLPEIAEPPAVVVLPTAKGSTPRIEGYLVPRSLYYHQGHAWVALQKSGSAVIGVDDFTSKLVGTPDSIILPRVGQRCYQGEKGWTISAKGKCLDMLFPLDGEVVAVNRALLENPGLLAKEPYGNGWLVMVKTRNPKRNLRNLLFGSVAKRWIEESAFALRFMFSGKLGIVLPDGGLPVEGAVDYFSEEDWKELSVRLFTNERTEDDSETTL</sequence>
<dbReference type="GO" id="GO:0005737">
    <property type="term" value="C:cytoplasm"/>
    <property type="evidence" value="ECO:0007669"/>
    <property type="project" value="TreeGrafter"/>
</dbReference>
<evidence type="ECO:0000256" key="1">
    <source>
        <dbReference type="ARBA" id="ARBA00022823"/>
    </source>
</evidence>
<evidence type="ECO:0000313" key="3">
    <source>
        <dbReference type="Proteomes" id="UP000285961"/>
    </source>
</evidence>
<dbReference type="Gene3D" id="2.40.50.100">
    <property type="match status" value="1"/>
</dbReference>
<dbReference type="PANTHER" id="PTHR11715">
    <property type="entry name" value="GLYCINE CLEAVAGE SYSTEM H PROTEIN"/>
    <property type="match status" value="1"/>
</dbReference>